<keyword evidence="1" id="KW-0812">Transmembrane</keyword>
<keyword evidence="1" id="KW-1133">Transmembrane helix</keyword>
<dbReference type="InterPro" id="IPR019253">
    <property type="entry name" value="DUF2244_TM"/>
</dbReference>
<evidence type="ECO:0000313" key="3">
    <source>
        <dbReference type="EMBL" id="MDQ6408671.1"/>
    </source>
</evidence>
<evidence type="ECO:0000313" key="4">
    <source>
        <dbReference type="Proteomes" id="UP001242288"/>
    </source>
</evidence>
<gene>
    <name evidence="3" type="ORF">NIE36_15880</name>
</gene>
<sequence>MPNRLSTDESDRWGAPLAQLMRRTLVQDLTSRLPPGVFIFPDAPEPPDTRMLVVTVLDAETDASGTVTLQAAWTLQSGQPARATLTQQATLENRGTPIGRHEWLHDAGLSIMYAYFRRSYGPGSFDGEGGVPSREWRIKRNCSLTPRQSLAATAFLMALDLAIGVVTAFAFGAWLTLFFSMLCTVAVGIAFIAYSRHATDGEVLTFAPPFVIVEVHERGRRTMHRMNAGRLAVSLDDSDGVVYLCDGWQRIPVGRQLPAAARAEFVRQLRRFIVADY</sequence>
<organism evidence="3 4">
    <name type="scientific">Paraburkholderia madseniana</name>
    <dbReference type="NCBI Taxonomy" id="2599607"/>
    <lineage>
        <taxon>Bacteria</taxon>
        <taxon>Pseudomonadati</taxon>
        <taxon>Pseudomonadota</taxon>
        <taxon>Betaproteobacteria</taxon>
        <taxon>Burkholderiales</taxon>
        <taxon>Burkholderiaceae</taxon>
        <taxon>Paraburkholderia</taxon>
    </lineage>
</organism>
<accession>A0AAP5BDD4</accession>
<dbReference type="InterPro" id="IPR005586">
    <property type="entry name" value="ABC_trans_aux"/>
</dbReference>
<dbReference type="EMBL" id="JAMXWF010000011">
    <property type="protein sequence ID" value="MDQ6408671.1"/>
    <property type="molecule type" value="Genomic_DNA"/>
</dbReference>
<dbReference type="Proteomes" id="UP001242288">
    <property type="component" value="Unassembled WGS sequence"/>
</dbReference>
<reference evidence="3" key="1">
    <citation type="submission" date="2022-06" db="EMBL/GenBank/DDBJ databases">
        <title>PHB producers.</title>
        <authorList>
            <person name="Besaury L."/>
        </authorList>
    </citation>
    <scope>NUCLEOTIDE SEQUENCE</scope>
    <source>
        <strain evidence="3">SEWS6</strain>
    </source>
</reference>
<name>A0AAP5BDD4_9BURK</name>
<dbReference type="SUPFAM" id="SSF159594">
    <property type="entry name" value="XCC0632-like"/>
    <property type="match status" value="1"/>
</dbReference>
<dbReference type="Pfam" id="PF10003">
    <property type="entry name" value="DUF2244"/>
    <property type="match status" value="1"/>
</dbReference>
<evidence type="ECO:0000259" key="2">
    <source>
        <dbReference type="Pfam" id="PF03886"/>
    </source>
</evidence>
<proteinExistence type="predicted"/>
<feature type="transmembrane region" description="Helical" evidence="1">
    <location>
        <begin position="177"/>
        <end position="194"/>
    </location>
</feature>
<keyword evidence="1" id="KW-0472">Membrane</keyword>
<protein>
    <submittedName>
        <fullName evidence="3">DUF2244 domain-containing protein</fullName>
    </submittedName>
</protein>
<dbReference type="Pfam" id="PF03886">
    <property type="entry name" value="ABC_trans_aux"/>
    <property type="match status" value="1"/>
</dbReference>
<evidence type="ECO:0000256" key="1">
    <source>
        <dbReference type="SAM" id="Phobius"/>
    </source>
</evidence>
<dbReference type="AlphaFoldDB" id="A0AAP5BDD4"/>
<dbReference type="Gene3D" id="3.40.50.10610">
    <property type="entry name" value="ABC-type transport auxiliary lipoprotein component"/>
    <property type="match status" value="1"/>
</dbReference>
<feature type="transmembrane region" description="Helical" evidence="1">
    <location>
        <begin position="149"/>
        <end position="171"/>
    </location>
</feature>
<comment type="caution">
    <text evidence="3">The sequence shown here is derived from an EMBL/GenBank/DDBJ whole genome shotgun (WGS) entry which is preliminary data.</text>
</comment>
<feature type="domain" description="ABC-type transport auxiliary lipoprotein component" evidence="2">
    <location>
        <begin position="2"/>
        <end position="89"/>
    </location>
</feature>